<dbReference type="Proteomes" id="UP000237684">
    <property type="component" value="Unassembled WGS sequence"/>
</dbReference>
<accession>A0A2S8SSX2</accession>
<dbReference type="InterPro" id="IPR032576">
    <property type="entry name" value="DUF4921"/>
</dbReference>
<feature type="domain" description="DUF4921" evidence="3">
    <location>
        <begin position="134"/>
        <end position="333"/>
    </location>
</feature>
<organism evidence="4 5">
    <name type="scientific">Abditibacterium utsteinense</name>
    <dbReference type="NCBI Taxonomy" id="1960156"/>
    <lineage>
        <taxon>Bacteria</taxon>
        <taxon>Pseudomonadati</taxon>
        <taxon>Abditibacteriota</taxon>
        <taxon>Abditibacteriia</taxon>
        <taxon>Abditibacteriales</taxon>
        <taxon>Abditibacteriaceae</taxon>
        <taxon>Abditibacterium</taxon>
    </lineage>
</organism>
<dbReference type="EMBL" id="NIGF01000008">
    <property type="protein sequence ID" value="PQV63903.1"/>
    <property type="molecule type" value="Genomic_DNA"/>
</dbReference>
<keyword evidence="4" id="KW-0548">Nucleotidyltransferase</keyword>
<feature type="region of interest" description="Disordered" evidence="2">
    <location>
        <begin position="24"/>
        <end position="43"/>
    </location>
</feature>
<proteinExistence type="predicted"/>
<dbReference type="GO" id="GO:0008108">
    <property type="term" value="F:UDP-glucose:hexose-1-phosphate uridylyltransferase activity"/>
    <property type="evidence" value="ECO:0007669"/>
    <property type="project" value="InterPro"/>
</dbReference>
<dbReference type="SUPFAM" id="SSF54197">
    <property type="entry name" value="HIT-like"/>
    <property type="match status" value="2"/>
</dbReference>
<evidence type="ECO:0000256" key="1">
    <source>
        <dbReference type="PIRSR" id="PIRSR000808-1"/>
    </source>
</evidence>
<evidence type="ECO:0000256" key="2">
    <source>
        <dbReference type="SAM" id="MobiDB-lite"/>
    </source>
</evidence>
<dbReference type="GO" id="GO:0006012">
    <property type="term" value="P:galactose metabolic process"/>
    <property type="evidence" value="ECO:0007669"/>
    <property type="project" value="InterPro"/>
</dbReference>
<dbReference type="AlphaFoldDB" id="A0A2S8SSX2"/>
<keyword evidence="4" id="KW-0808">Transferase</keyword>
<dbReference type="PANTHER" id="PTHR42763:SF1">
    <property type="entry name" value="UDP-GLUCOSE--HEXOSE-1-PHOSPHATE URIDYLYLTRANSFERASE"/>
    <property type="match status" value="1"/>
</dbReference>
<dbReference type="RefSeq" id="WP_105483813.1">
    <property type="nucleotide sequence ID" value="NZ_NIGF01000008.1"/>
</dbReference>
<feature type="compositionally biased region" description="Low complexity" evidence="2">
    <location>
        <begin position="33"/>
        <end position="43"/>
    </location>
</feature>
<comment type="caution">
    <text evidence="4">The sequence shown here is derived from an EMBL/GenBank/DDBJ whole genome shotgun (WGS) entry which is preliminary data.</text>
</comment>
<dbReference type="InParanoid" id="A0A2S8SSX2"/>
<reference evidence="4 5" key="1">
    <citation type="journal article" date="2018" name="Syst. Appl. Microbiol.">
        <title>Abditibacterium utsteinense sp. nov., the first cultivated member of candidate phylum FBP, isolated from ice-free Antarctic soil samples.</title>
        <authorList>
            <person name="Tahon G."/>
            <person name="Tytgat B."/>
            <person name="Lebbe L."/>
            <person name="Carlier A."/>
            <person name="Willems A."/>
        </authorList>
    </citation>
    <scope>NUCLEOTIDE SEQUENCE [LARGE SCALE GENOMIC DNA]</scope>
    <source>
        <strain evidence="4 5">LMG 29911</strain>
    </source>
</reference>
<dbReference type="Gene3D" id="3.30.428.10">
    <property type="entry name" value="HIT-like"/>
    <property type="match status" value="2"/>
</dbReference>
<dbReference type="PANTHER" id="PTHR42763">
    <property type="entry name" value="ADP-GLUCOSE PHOSPHORYLASE"/>
    <property type="match status" value="1"/>
</dbReference>
<sequence>MPELRKDPIIDRWVIIATERGRRPSDFAPETIPSPSGFSPFAPGNEDKTPPELFQIGRAADAPADTTGWRVRVVPNKFPALSSEGELDSQAQGMFDLMNGVGAHEVIIEHPSAQWDIADASPQEMSEILAAYIARNEVLKTDPRYRYILTFRNYGTAAGASINHPHSQIIALPVVPRQVRDQLEVAREHFQHKRRSIFGDLVRQELQSGARIVEDNEHFVVLCPYASRFPFEMSVYPKRQQNDFTQMHAEEIAALSEVLPRTLGRIKRALGNPAYNMMIQTSPITTPRADDPTNWTTIAQDYCWHIDILPRLTQVAGFEWGTGFYINPVSPESATKFLQEA</sequence>
<feature type="active site" description="Tele-UMP-histidine intermediate" evidence="1">
    <location>
        <position position="166"/>
    </location>
</feature>
<dbReference type="OrthoDB" id="9769064at2"/>
<keyword evidence="5" id="KW-1185">Reference proteome</keyword>
<dbReference type="InterPro" id="IPR001937">
    <property type="entry name" value="GalP_UDPtransf1"/>
</dbReference>
<protein>
    <submittedName>
        <fullName evidence="4">UDPglucose--hexose-1-phosphate uridylyltransferase</fullName>
    </submittedName>
</protein>
<dbReference type="InterPro" id="IPR053177">
    <property type="entry name" value="ADP-glucose_phosphorylase"/>
</dbReference>
<dbReference type="InterPro" id="IPR036265">
    <property type="entry name" value="HIT-like_sf"/>
</dbReference>
<dbReference type="GO" id="GO:0008270">
    <property type="term" value="F:zinc ion binding"/>
    <property type="evidence" value="ECO:0007669"/>
    <property type="project" value="InterPro"/>
</dbReference>
<gene>
    <name evidence="4" type="ORF">B1R32_108114</name>
</gene>
<evidence type="ECO:0000313" key="5">
    <source>
        <dbReference type="Proteomes" id="UP000237684"/>
    </source>
</evidence>
<name>A0A2S8SSX2_9BACT</name>
<evidence type="ECO:0000313" key="4">
    <source>
        <dbReference type="EMBL" id="PQV63903.1"/>
    </source>
</evidence>
<dbReference type="Pfam" id="PF16268">
    <property type="entry name" value="DUF4921"/>
    <property type="match status" value="1"/>
</dbReference>
<evidence type="ECO:0000259" key="3">
    <source>
        <dbReference type="Pfam" id="PF16268"/>
    </source>
</evidence>
<dbReference type="PIRSF" id="PIRSF000808">
    <property type="entry name" value="GalT"/>
    <property type="match status" value="1"/>
</dbReference>